<dbReference type="AlphaFoldDB" id="A0A4S2H0W2"/>
<dbReference type="Proteomes" id="UP000308054">
    <property type="component" value="Unassembled WGS sequence"/>
</dbReference>
<accession>A0A4S2H0W2</accession>
<keyword evidence="1" id="KW-0472">Membrane</keyword>
<proteinExistence type="predicted"/>
<organism evidence="3 4">
    <name type="scientific">Marinicauda algicola</name>
    <dbReference type="NCBI Taxonomy" id="2029849"/>
    <lineage>
        <taxon>Bacteria</taxon>
        <taxon>Pseudomonadati</taxon>
        <taxon>Pseudomonadota</taxon>
        <taxon>Alphaproteobacteria</taxon>
        <taxon>Maricaulales</taxon>
        <taxon>Maricaulaceae</taxon>
        <taxon>Marinicauda</taxon>
    </lineage>
</organism>
<dbReference type="EMBL" id="SRXW01000002">
    <property type="protein sequence ID" value="TGY89033.1"/>
    <property type="molecule type" value="Genomic_DNA"/>
</dbReference>
<keyword evidence="4" id="KW-1185">Reference proteome</keyword>
<protein>
    <submittedName>
        <fullName evidence="3">Pilus assembly protein</fullName>
    </submittedName>
</protein>
<keyword evidence="1" id="KW-1133">Transmembrane helix</keyword>
<keyword evidence="1" id="KW-0812">Transmembrane</keyword>
<feature type="domain" description="TadE-like" evidence="2">
    <location>
        <begin position="21"/>
        <end position="63"/>
    </location>
</feature>
<dbReference type="RefSeq" id="WP_135995571.1">
    <property type="nucleotide sequence ID" value="NZ_CP071057.1"/>
</dbReference>
<feature type="transmembrane region" description="Helical" evidence="1">
    <location>
        <begin position="27"/>
        <end position="49"/>
    </location>
</feature>
<evidence type="ECO:0000259" key="2">
    <source>
        <dbReference type="Pfam" id="PF07811"/>
    </source>
</evidence>
<evidence type="ECO:0000313" key="4">
    <source>
        <dbReference type="Proteomes" id="UP000308054"/>
    </source>
</evidence>
<comment type="caution">
    <text evidence="3">The sequence shown here is derived from an EMBL/GenBank/DDBJ whole genome shotgun (WGS) entry which is preliminary data.</text>
</comment>
<dbReference type="InterPro" id="IPR012495">
    <property type="entry name" value="TadE-like_dom"/>
</dbReference>
<sequence>MSCLAPLTPSLWARLAQDRRGTSAIEFALVAPVFVILLCATVLLGQAFYTASSLQWAVEATTRDLMIDRHLTEAEFEQRLRTLVSQLSTAEFQVAYASTIYGEIPVTEVTTQVTYPVSIPLVAPFDLTWTIETHAARPLSG</sequence>
<reference evidence="3 4" key="1">
    <citation type="journal article" date="2017" name="Int. J. Syst. Evol. Microbiol.">
        <title>Marinicauda algicola sp. nov., isolated from a marine red alga Rhodosorus marinus.</title>
        <authorList>
            <person name="Jeong S.E."/>
            <person name="Jeon S.H."/>
            <person name="Chun B.H."/>
            <person name="Kim D.W."/>
            <person name="Jeon C.O."/>
        </authorList>
    </citation>
    <scope>NUCLEOTIDE SEQUENCE [LARGE SCALE GENOMIC DNA]</scope>
    <source>
        <strain evidence="3 4">JCM 31718</strain>
    </source>
</reference>
<evidence type="ECO:0000256" key="1">
    <source>
        <dbReference type="SAM" id="Phobius"/>
    </source>
</evidence>
<name>A0A4S2H0W2_9PROT</name>
<dbReference type="Pfam" id="PF07811">
    <property type="entry name" value="TadE"/>
    <property type="match status" value="1"/>
</dbReference>
<gene>
    <name evidence="3" type="ORF">E5163_07845</name>
</gene>
<dbReference type="OrthoDB" id="7856227at2"/>
<evidence type="ECO:0000313" key="3">
    <source>
        <dbReference type="EMBL" id="TGY89033.1"/>
    </source>
</evidence>